<organism evidence="1">
    <name type="scientific">Thermomicrobium roseum</name>
    <dbReference type="NCBI Taxonomy" id="500"/>
    <lineage>
        <taxon>Bacteria</taxon>
        <taxon>Pseudomonadati</taxon>
        <taxon>Thermomicrobiota</taxon>
        <taxon>Thermomicrobia</taxon>
        <taxon>Thermomicrobiales</taxon>
        <taxon>Thermomicrobiaceae</taxon>
        <taxon>Thermomicrobium</taxon>
    </lineage>
</organism>
<dbReference type="Gene3D" id="3.60.15.10">
    <property type="entry name" value="Ribonuclease Z/Hydroxyacylglutathione hydrolase-like"/>
    <property type="match status" value="1"/>
</dbReference>
<dbReference type="AlphaFoldDB" id="A0A7C2B0T9"/>
<dbReference type="InterPro" id="IPR050114">
    <property type="entry name" value="UPF0173_UPF0282_UlaG_hydrolase"/>
</dbReference>
<dbReference type="InterPro" id="IPR036866">
    <property type="entry name" value="RibonucZ/Hydroxyglut_hydro"/>
</dbReference>
<evidence type="ECO:0000313" key="1">
    <source>
        <dbReference type="EMBL" id="HEF64517.1"/>
    </source>
</evidence>
<protein>
    <submittedName>
        <fullName evidence="1">MBL fold metallo-hydrolase</fullName>
    </submittedName>
</protein>
<comment type="caution">
    <text evidence="1">The sequence shown here is derived from an EMBL/GenBank/DDBJ whole genome shotgun (WGS) entry which is preliminary data.</text>
</comment>
<keyword evidence="1" id="KW-0378">Hydrolase</keyword>
<accession>A0A7C2B0T9</accession>
<reference evidence="1" key="1">
    <citation type="journal article" date="2020" name="mSystems">
        <title>Genome- and Community-Level Interaction Insights into Carbon Utilization and Element Cycling Functions of Hydrothermarchaeota in Hydrothermal Sediment.</title>
        <authorList>
            <person name="Zhou Z."/>
            <person name="Liu Y."/>
            <person name="Xu W."/>
            <person name="Pan J."/>
            <person name="Luo Z.H."/>
            <person name="Li M."/>
        </authorList>
    </citation>
    <scope>NUCLEOTIDE SEQUENCE [LARGE SCALE GENOMIC DNA]</scope>
    <source>
        <strain evidence="1">SpSt-222</strain>
    </source>
</reference>
<dbReference type="SUPFAM" id="SSF56281">
    <property type="entry name" value="Metallo-hydrolase/oxidoreductase"/>
    <property type="match status" value="1"/>
</dbReference>
<sequence>MAFEVTWYAQSAFRIEVDGLRIYHDPFRIPDGEPIADVILISHDHFDHCSPPDIAKIRDPRKTFVVANPTAASANELAPPVQVIRPGGELTYEKLRVRAVPAYNLNKFRSPGVPYHPRELEHVGYLCQVGGVTWYFAGDTDAIPEMAEFGPVEYAFLPVSGTYVMTAEEAAEAVRMLRPRVVIPMHYGAVVGSVEDAKRLAQLVGNLAEVRILEPRGRKA</sequence>
<dbReference type="GO" id="GO:0016787">
    <property type="term" value="F:hydrolase activity"/>
    <property type="evidence" value="ECO:0007669"/>
    <property type="project" value="UniProtKB-KW"/>
</dbReference>
<gene>
    <name evidence="1" type="ORF">ENP47_02760</name>
</gene>
<dbReference type="Pfam" id="PF13483">
    <property type="entry name" value="Lactamase_B_3"/>
    <property type="match status" value="1"/>
</dbReference>
<dbReference type="EMBL" id="DSJL01000007">
    <property type="protein sequence ID" value="HEF64517.1"/>
    <property type="molecule type" value="Genomic_DNA"/>
</dbReference>
<dbReference type="PANTHER" id="PTHR43546">
    <property type="entry name" value="UPF0173 METAL-DEPENDENT HYDROLASE MJ1163-RELATED"/>
    <property type="match status" value="1"/>
</dbReference>
<name>A0A7C2B0T9_THERO</name>
<proteinExistence type="predicted"/>
<dbReference type="PANTHER" id="PTHR43546:SF8">
    <property type="entry name" value="METALLO-BETA-LACTAMASE DOMAIN-CONTAINING PROTEIN"/>
    <property type="match status" value="1"/>
</dbReference>